<dbReference type="PANTHER" id="PTHR46171:SF3">
    <property type="entry name" value="GH10160P"/>
    <property type="match status" value="1"/>
</dbReference>
<dbReference type="InterPro" id="IPR001005">
    <property type="entry name" value="SANT/Myb"/>
</dbReference>
<dbReference type="AlphaFoldDB" id="A0A8T3CN96"/>
<feature type="region of interest" description="Disordered" evidence="5">
    <location>
        <begin position="1"/>
        <end position="37"/>
    </location>
</feature>
<dbReference type="InterPro" id="IPR013083">
    <property type="entry name" value="Znf_RING/FYVE/PHD"/>
</dbReference>
<dbReference type="Pfam" id="PF13873">
    <property type="entry name" value="Myb_DNA-bind_5"/>
    <property type="match status" value="1"/>
</dbReference>
<dbReference type="OrthoDB" id="8949416at2759"/>
<dbReference type="Proteomes" id="UP000829720">
    <property type="component" value="Unassembled WGS sequence"/>
</dbReference>
<feature type="compositionally biased region" description="Low complexity" evidence="5">
    <location>
        <begin position="425"/>
        <end position="446"/>
    </location>
</feature>
<feature type="compositionally biased region" description="Low complexity" evidence="5">
    <location>
        <begin position="533"/>
        <end position="545"/>
    </location>
</feature>
<dbReference type="SMART" id="SM00184">
    <property type="entry name" value="RING"/>
    <property type="match status" value="1"/>
</dbReference>
<keyword evidence="3" id="KW-0862">Zinc</keyword>
<dbReference type="InterPro" id="IPR001841">
    <property type="entry name" value="Znf_RING"/>
</dbReference>
<sequence>MQGQTPGSQQNTSFQSSDISPQREIQSEARSSIHGERVSYEAPQSILSQERPVYRQSICRGLTKACIRCLPSCMFSSDGQDSQQTQCVVCLFEFENGQMIRILPCSHEFHAKCIYKWLRVSADCVGQWRRSRGHHFEWHMESNYPVITNVFDTDWCNHLWGDATPTSARDKGVSMESQHANLHQGGPEAGYVSFKNEPEHRDLLMQEVHMPSDISGVGNSSVYPLQPGGLQNSGKNLMNQHDLQGLHFNANSDSRKCRARFTREEERLLLAGVVERWDELYGYQSQALPRGAKTRIWSDIAARLSASSREPREGEDVRKKWLYTKLTLRNRLRAANQLGLGTCPPDLSPLEQRVLALMGHDSGGSVDAPDVGFGPVSGEDFRPLGVQSAEDLDTVGSTSDTEIDGGQDEPQEEPAPPPFVPAPVAPVSTPSPVSNAPSASTSASNSQRKNARPEDPLVPALAAIKSRQDRSISLYKEAIAVLRSLAADVRRYVDHMLTVTALDPMTTPEGVSQGPSASKQPAPPTATSGQSCAPQPLQAPTQAQARSTSPLQTQHSPPPTATPASSLPRVPTPAERPPSCQPPSETPTPMCPQLSAPPPQTTPRHPARPAPPQYPPSCSYHIVPHLPAMAYPAYYPSPHSSMCQFPQQTAAPPIYQYPPAVTVIVPPAPPPFAPHAVLHHSPSTSFYPAPPSAPSDPALSTTNCDPLYSHQATSQTLITSAPVASGHHPYQSGRGRGKGWLRKRWGRRGGSAYPSGRSSLPC</sequence>
<keyword evidence="1" id="KW-0479">Metal-binding</keyword>
<feature type="compositionally biased region" description="Pro residues" evidence="5">
    <location>
        <begin position="570"/>
        <end position="601"/>
    </location>
</feature>
<dbReference type="EMBL" id="JAERUA010000020">
    <property type="protein sequence ID" value="KAI1885886.1"/>
    <property type="molecule type" value="Genomic_DNA"/>
</dbReference>
<dbReference type="PROSITE" id="PS50089">
    <property type="entry name" value="ZF_RING_2"/>
    <property type="match status" value="1"/>
</dbReference>
<feature type="compositionally biased region" description="Acidic residues" evidence="5">
    <location>
        <begin position="401"/>
        <end position="412"/>
    </location>
</feature>
<dbReference type="CDD" id="cd00167">
    <property type="entry name" value="SANT"/>
    <property type="match status" value="1"/>
</dbReference>
<feature type="compositionally biased region" description="Polar residues" evidence="5">
    <location>
        <begin position="509"/>
        <end position="532"/>
    </location>
</feature>
<evidence type="ECO:0000256" key="5">
    <source>
        <dbReference type="SAM" id="MobiDB-lite"/>
    </source>
</evidence>
<dbReference type="GO" id="GO:0016567">
    <property type="term" value="P:protein ubiquitination"/>
    <property type="evidence" value="ECO:0007669"/>
    <property type="project" value="TreeGrafter"/>
</dbReference>
<dbReference type="GO" id="GO:0061630">
    <property type="term" value="F:ubiquitin protein ligase activity"/>
    <property type="evidence" value="ECO:0007669"/>
    <property type="project" value="TreeGrafter"/>
</dbReference>
<protein>
    <recommendedName>
        <fullName evidence="6">RING-type domain-containing protein</fullName>
    </recommendedName>
</protein>
<feature type="region of interest" description="Disordered" evidence="5">
    <location>
        <begin position="504"/>
        <end position="613"/>
    </location>
</feature>
<feature type="compositionally biased region" description="Polar residues" evidence="5">
    <location>
        <begin position="1"/>
        <end position="24"/>
    </location>
</feature>
<dbReference type="Pfam" id="PF17123">
    <property type="entry name" value="zf-RING_11"/>
    <property type="match status" value="1"/>
</dbReference>
<organism evidence="7 8">
    <name type="scientific">Albula goreensis</name>
    <dbReference type="NCBI Taxonomy" id="1534307"/>
    <lineage>
        <taxon>Eukaryota</taxon>
        <taxon>Metazoa</taxon>
        <taxon>Chordata</taxon>
        <taxon>Craniata</taxon>
        <taxon>Vertebrata</taxon>
        <taxon>Euteleostomi</taxon>
        <taxon>Actinopterygii</taxon>
        <taxon>Neopterygii</taxon>
        <taxon>Teleostei</taxon>
        <taxon>Albuliformes</taxon>
        <taxon>Albulidae</taxon>
        <taxon>Albula</taxon>
    </lineage>
</organism>
<evidence type="ECO:0000256" key="1">
    <source>
        <dbReference type="ARBA" id="ARBA00022723"/>
    </source>
</evidence>
<evidence type="ECO:0000313" key="8">
    <source>
        <dbReference type="Proteomes" id="UP000829720"/>
    </source>
</evidence>
<feature type="region of interest" description="Disordered" evidence="5">
    <location>
        <begin position="687"/>
        <end position="706"/>
    </location>
</feature>
<feature type="compositionally biased region" description="Basic and acidic residues" evidence="5">
    <location>
        <begin position="25"/>
        <end position="37"/>
    </location>
</feature>
<accession>A0A8T3CN96</accession>
<feature type="compositionally biased region" description="Pro residues" evidence="5">
    <location>
        <begin position="413"/>
        <end position="424"/>
    </location>
</feature>
<evidence type="ECO:0000256" key="3">
    <source>
        <dbReference type="ARBA" id="ARBA00022833"/>
    </source>
</evidence>
<feature type="domain" description="RING-type" evidence="6">
    <location>
        <begin position="87"/>
        <end position="124"/>
    </location>
</feature>
<dbReference type="Gene3D" id="3.30.40.10">
    <property type="entry name" value="Zinc/RING finger domain, C3HC4 (zinc finger)"/>
    <property type="match status" value="1"/>
</dbReference>
<dbReference type="SUPFAM" id="SSF57850">
    <property type="entry name" value="RING/U-box"/>
    <property type="match status" value="1"/>
</dbReference>
<proteinExistence type="predicted"/>
<evidence type="ECO:0000313" key="7">
    <source>
        <dbReference type="EMBL" id="KAI1885886.1"/>
    </source>
</evidence>
<name>A0A8T3CN96_9TELE</name>
<evidence type="ECO:0000259" key="6">
    <source>
        <dbReference type="PROSITE" id="PS50089"/>
    </source>
</evidence>
<dbReference type="GO" id="GO:0008270">
    <property type="term" value="F:zinc ion binding"/>
    <property type="evidence" value="ECO:0007669"/>
    <property type="project" value="UniProtKB-KW"/>
</dbReference>
<comment type="caution">
    <text evidence="7">The sequence shown here is derived from an EMBL/GenBank/DDBJ whole genome shotgun (WGS) entry which is preliminary data.</text>
</comment>
<dbReference type="InterPro" id="IPR028002">
    <property type="entry name" value="Myb_DNA-bind_5"/>
</dbReference>
<gene>
    <name evidence="7" type="ORF">AGOR_G00208380</name>
</gene>
<keyword evidence="8" id="KW-1185">Reference proteome</keyword>
<feature type="compositionally biased region" description="Basic residues" evidence="5">
    <location>
        <begin position="735"/>
        <end position="747"/>
    </location>
</feature>
<reference evidence="7" key="1">
    <citation type="submission" date="2021-01" db="EMBL/GenBank/DDBJ databases">
        <authorList>
            <person name="Zahm M."/>
            <person name="Roques C."/>
            <person name="Cabau C."/>
            <person name="Klopp C."/>
            <person name="Donnadieu C."/>
            <person name="Jouanno E."/>
            <person name="Lampietro C."/>
            <person name="Louis A."/>
            <person name="Herpin A."/>
            <person name="Echchiki A."/>
            <person name="Berthelot C."/>
            <person name="Parey E."/>
            <person name="Roest-Crollius H."/>
            <person name="Braasch I."/>
            <person name="Postlethwait J."/>
            <person name="Bobe J."/>
            <person name="Montfort J."/>
            <person name="Bouchez O."/>
            <person name="Begum T."/>
            <person name="Mejri S."/>
            <person name="Adams A."/>
            <person name="Chen W.-J."/>
            <person name="Guiguen Y."/>
        </authorList>
    </citation>
    <scope>NUCLEOTIDE SEQUENCE</scope>
    <source>
        <tissue evidence="7">Blood</tissue>
    </source>
</reference>
<keyword evidence="2 4" id="KW-0863">Zinc-finger</keyword>
<feature type="region of interest" description="Disordered" evidence="5">
    <location>
        <begin position="721"/>
        <end position="762"/>
    </location>
</feature>
<evidence type="ECO:0000256" key="2">
    <source>
        <dbReference type="ARBA" id="ARBA00022771"/>
    </source>
</evidence>
<dbReference type="PANTHER" id="PTHR46171">
    <property type="entry name" value="GH10160P"/>
    <property type="match status" value="1"/>
</dbReference>
<feature type="compositionally biased region" description="Polar residues" evidence="5">
    <location>
        <begin position="546"/>
        <end position="555"/>
    </location>
</feature>
<feature type="region of interest" description="Disordered" evidence="5">
    <location>
        <begin position="361"/>
        <end position="457"/>
    </location>
</feature>
<evidence type="ECO:0000256" key="4">
    <source>
        <dbReference type="PROSITE-ProRule" id="PRU00175"/>
    </source>
</evidence>